<protein>
    <submittedName>
        <fullName evidence="1">Sgl0001 protein</fullName>
    </submittedName>
</protein>
<sequence length="39" mass="4659">MELTYTGEKISLLPWIGEEVTDDARYYNVNLAQHPYKNW</sequence>
<dbReference type="InterPro" id="IPR012042">
    <property type="entry name" value="NeuTTM/CthTTM-like"/>
</dbReference>
<organism evidence="1 2">
    <name type="scientific">Synechocystis sp. (strain ATCC 27184 / PCC 6803 / Kazusa)</name>
    <dbReference type="NCBI Taxonomy" id="1111708"/>
    <lineage>
        <taxon>Bacteria</taxon>
        <taxon>Bacillati</taxon>
        <taxon>Cyanobacteriota</taxon>
        <taxon>Cyanophyceae</taxon>
        <taxon>Synechococcales</taxon>
        <taxon>Merismopediaceae</taxon>
        <taxon>Synechocystis</taxon>
    </lineage>
</organism>
<dbReference type="PANTHER" id="PTHR40114">
    <property type="entry name" value="SLR0698 PROTEIN"/>
    <property type="match status" value="1"/>
</dbReference>
<dbReference type="AlphaFoldDB" id="P74773"/>
<name>P74773_SYNY3</name>
<dbReference type="eggNOG" id="COG2954">
    <property type="taxonomic scope" value="Bacteria"/>
</dbReference>
<dbReference type="InterPro" id="IPR033469">
    <property type="entry name" value="CYTH-like_dom_sf"/>
</dbReference>
<proteinExistence type="predicted"/>
<dbReference type="SUPFAM" id="SSF55154">
    <property type="entry name" value="CYTH-like phosphatases"/>
    <property type="match status" value="1"/>
</dbReference>
<evidence type="ECO:0000313" key="1">
    <source>
        <dbReference type="EMBL" id="BAA10494.1"/>
    </source>
</evidence>
<gene>
    <name evidence="1" type="ordered locus">sgl0001</name>
</gene>
<dbReference type="PANTHER" id="PTHR40114:SF1">
    <property type="entry name" value="SLR0698 PROTEIN"/>
    <property type="match status" value="1"/>
</dbReference>
<dbReference type="PaxDb" id="1148-1673314"/>
<reference evidence="1 2" key="2">
    <citation type="journal article" date="1996" name="DNA Res.">
        <title>Sequence analysis of the genome of the unicellular cyanobacterium Synechocystis sp. strain PCC6803. II. Sequence determination of the entire genome and assignment of potential protein-coding regions.</title>
        <authorList>
            <person name="Kaneko T."/>
            <person name="Sato S."/>
            <person name="Kotani H."/>
            <person name="Tanaka A."/>
            <person name="Asamizu E."/>
            <person name="Nakamura Y."/>
            <person name="Miyajima N."/>
            <person name="Hirosawa M."/>
            <person name="Sugiura M."/>
            <person name="Sasamoto S."/>
            <person name="Kimura T."/>
            <person name="Hosouchi T."/>
            <person name="Matsuno A."/>
            <person name="Muraki A."/>
            <person name="Nakazaki N."/>
            <person name="Naruo K."/>
            <person name="Okumura S."/>
            <person name="Shimpo S."/>
            <person name="Takeuchi C."/>
            <person name="Wada T."/>
            <person name="Watanabe A."/>
            <person name="Yamada M."/>
            <person name="Yasuda M."/>
            <person name="Tabata S."/>
        </authorList>
    </citation>
    <scope>NUCLEOTIDE SEQUENCE [LARGE SCALE GENOMIC DNA]</scope>
    <source>
        <strain evidence="2">ATCC 27184 / PCC 6803 / Kazusa</strain>
    </source>
</reference>
<dbReference type="Proteomes" id="UP000001425">
    <property type="component" value="Chromosome"/>
</dbReference>
<dbReference type="EnsemblBacteria" id="BAA10494">
    <property type="protein sequence ID" value="BAA10494"/>
    <property type="gene ID" value="BAA10494"/>
</dbReference>
<reference evidence="1 2" key="1">
    <citation type="journal article" date="1995" name="DNA Res.">
        <title>Sequence analysis of the genome of the unicellular cyanobacterium Synechocystis sp. strain PCC6803. I. Sequence features in the 1 Mb region from map positions 64% to 92% of the genome.</title>
        <authorList>
            <person name="Kaneko T."/>
            <person name="Tanaka A."/>
            <person name="Sato S."/>
            <person name="Kotani H."/>
            <person name="Sazuka T."/>
            <person name="Miyajima N."/>
            <person name="Sugiura M."/>
            <person name="Tabata S."/>
        </authorList>
    </citation>
    <scope>NUCLEOTIDE SEQUENCE [LARGE SCALE GENOMIC DNA]</scope>
    <source>
        <strain evidence="2">ATCC 27184 / PCC 6803 / Kazusa</strain>
    </source>
</reference>
<accession>P74773</accession>
<keyword evidence="2" id="KW-1185">Reference proteome</keyword>
<evidence type="ECO:0000313" key="2">
    <source>
        <dbReference type="Proteomes" id="UP000001425"/>
    </source>
</evidence>
<dbReference type="Gene3D" id="2.40.320.10">
    <property type="entry name" value="Hypothetical Protein Pfu-838710-001"/>
    <property type="match status" value="1"/>
</dbReference>
<dbReference type="PIR" id="S75759">
    <property type="entry name" value="S75759"/>
</dbReference>
<dbReference type="KEGG" id="syn:sgl0001"/>
<dbReference type="EMBL" id="BA000022">
    <property type="protein sequence ID" value="BAA10494.1"/>
    <property type="molecule type" value="Genomic_DNA"/>
</dbReference>
<dbReference type="InParanoid" id="P74773"/>